<reference evidence="2" key="1">
    <citation type="journal article" date="2013" name="PLoS ONE">
        <title>Gene expression in gut symbiotic organ of stinkbug affected by extracellular bacterial symbiont.</title>
        <authorList>
            <person name="Futahashi R."/>
            <person name="Tanaka K."/>
            <person name="Tanahashi M."/>
            <person name="Nikoh N."/>
            <person name="Kikuchi Y."/>
            <person name="Lee B.L."/>
            <person name="Fukatsu T."/>
        </authorList>
    </citation>
    <scope>NUCLEOTIDE SEQUENCE</scope>
    <source>
        <tissue evidence="2">Midgut</tissue>
    </source>
</reference>
<evidence type="ECO:0000313" key="2">
    <source>
        <dbReference type="EMBL" id="BAN21439.1"/>
    </source>
</evidence>
<dbReference type="Pfam" id="PF15868">
    <property type="entry name" value="MBF2"/>
    <property type="match status" value="1"/>
</dbReference>
<sequence length="134" mass="14984">MWRFVFGLLVAVGTVLLVQLPSSHAWPESCGNNKTHNFSWGKRGYYDRLMYSVEEVKASSFLRKLSYDVTIPPKGTPQKGAITYLEVLDRYTDGNGGCAYLNGGGIGFRNVTLHIKSQRNKGVNFVINVYGLFN</sequence>
<accession>R4WE94</accession>
<dbReference type="EMBL" id="AK418224">
    <property type="protein sequence ID" value="BAN21439.1"/>
    <property type="molecule type" value="mRNA"/>
</dbReference>
<feature type="signal peptide" evidence="1">
    <location>
        <begin position="1"/>
        <end position="25"/>
    </location>
</feature>
<proteinExistence type="evidence at transcript level"/>
<dbReference type="PANTHER" id="PTHR37685">
    <property type="entry name" value="GEO11136P1-RELATED"/>
    <property type="match status" value="1"/>
</dbReference>
<dbReference type="AlphaFoldDB" id="R4WE94"/>
<feature type="chain" id="PRO_5004381268" evidence="1">
    <location>
        <begin position="26"/>
        <end position="134"/>
    </location>
</feature>
<protein>
    <submittedName>
        <fullName evidence="2">Unkown protein</fullName>
    </submittedName>
</protein>
<dbReference type="InterPro" id="IPR031734">
    <property type="entry name" value="MBF2"/>
</dbReference>
<organism evidence="2">
    <name type="scientific">Riptortus pedestris</name>
    <name type="common">Bean bug</name>
    <dbReference type="NCBI Taxonomy" id="329032"/>
    <lineage>
        <taxon>Eukaryota</taxon>
        <taxon>Metazoa</taxon>
        <taxon>Ecdysozoa</taxon>
        <taxon>Arthropoda</taxon>
        <taxon>Hexapoda</taxon>
        <taxon>Insecta</taxon>
        <taxon>Pterygota</taxon>
        <taxon>Neoptera</taxon>
        <taxon>Paraneoptera</taxon>
        <taxon>Hemiptera</taxon>
        <taxon>Heteroptera</taxon>
        <taxon>Panheteroptera</taxon>
        <taxon>Pentatomomorpha</taxon>
        <taxon>Coreoidea</taxon>
        <taxon>Alydidae</taxon>
        <taxon>Riptortus</taxon>
    </lineage>
</organism>
<keyword evidence="1" id="KW-0732">Signal</keyword>
<name>R4WE94_RIPPE</name>
<dbReference type="PANTHER" id="PTHR37685:SF1">
    <property type="entry name" value="GEO11136P1-RELATED"/>
    <property type="match status" value="1"/>
</dbReference>
<evidence type="ECO:0000256" key="1">
    <source>
        <dbReference type="SAM" id="SignalP"/>
    </source>
</evidence>